<keyword evidence="1" id="KW-0547">Nucleotide-binding</keyword>
<dbReference type="EMBL" id="SOQX01000001">
    <property type="protein sequence ID" value="TDY04324.1"/>
    <property type="molecule type" value="Genomic_DNA"/>
</dbReference>
<dbReference type="PANTHER" id="PTHR33540">
    <property type="entry name" value="TRNA THREONYLCARBAMOYLADENOSINE BIOSYNTHESIS PROTEIN TSAE"/>
    <property type="match status" value="1"/>
</dbReference>
<feature type="domain" description="Aminoglycoside phosphotransferase" evidence="3">
    <location>
        <begin position="22"/>
        <end position="244"/>
    </location>
</feature>
<protein>
    <recommendedName>
        <fullName evidence="3">Aminoglycoside phosphotransferase domain-containing protein</fullName>
    </recommendedName>
</protein>
<evidence type="ECO:0000313" key="4">
    <source>
        <dbReference type="EMBL" id="TDY04324.1"/>
    </source>
</evidence>
<dbReference type="Proteomes" id="UP000294914">
    <property type="component" value="Unassembled WGS sequence"/>
</dbReference>
<name>A0A4R8IV43_9GAMM</name>
<dbReference type="InterPro" id="IPR002575">
    <property type="entry name" value="Aminoglycoside_PTrfase"/>
</dbReference>
<dbReference type="InterPro" id="IPR011009">
    <property type="entry name" value="Kinase-like_dom_sf"/>
</dbReference>
<dbReference type="PANTHER" id="PTHR33540:SF1">
    <property type="entry name" value="N-ACETYLMURAMATE_N-ACETYLGLUCOSAMINE KINASE"/>
    <property type="match status" value="1"/>
</dbReference>
<evidence type="ECO:0000256" key="2">
    <source>
        <dbReference type="ARBA" id="ARBA00022840"/>
    </source>
</evidence>
<dbReference type="Gene3D" id="3.90.1200.10">
    <property type="match status" value="1"/>
</dbReference>
<keyword evidence="5" id="KW-1185">Reference proteome</keyword>
<gene>
    <name evidence="4" type="ORF">EDC23_0699</name>
</gene>
<accession>A0A4R8IV43</accession>
<evidence type="ECO:0000259" key="3">
    <source>
        <dbReference type="Pfam" id="PF01636"/>
    </source>
</evidence>
<comment type="caution">
    <text evidence="4">The sequence shown here is derived from an EMBL/GenBank/DDBJ whole genome shotgun (WGS) entry which is preliminary data.</text>
</comment>
<organism evidence="4 5">
    <name type="scientific">Thiohalophilus thiocyanatoxydans</name>
    <dbReference type="NCBI Taxonomy" id="381308"/>
    <lineage>
        <taxon>Bacteria</taxon>
        <taxon>Pseudomonadati</taxon>
        <taxon>Pseudomonadota</taxon>
        <taxon>Gammaproteobacteria</taxon>
        <taxon>Thiohalomonadales</taxon>
        <taxon>Thiohalophilaceae</taxon>
        <taxon>Thiohalophilus</taxon>
    </lineage>
</organism>
<evidence type="ECO:0000313" key="5">
    <source>
        <dbReference type="Proteomes" id="UP000294914"/>
    </source>
</evidence>
<evidence type="ECO:0000256" key="1">
    <source>
        <dbReference type="ARBA" id="ARBA00022741"/>
    </source>
</evidence>
<dbReference type="Gene3D" id="3.30.200.20">
    <property type="entry name" value="Phosphorylase Kinase, domain 1"/>
    <property type="match status" value="1"/>
</dbReference>
<keyword evidence="2" id="KW-0067">ATP-binding</keyword>
<proteinExistence type="predicted"/>
<dbReference type="SUPFAM" id="SSF56112">
    <property type="entry name" value="Protein kinase-like (PK-like)"/>
    <property type="match status" value="1"/>
</dbReference>
<reference evidence="4 5" key="1">
    <citation type="submission" date="2019-03" db="EMBL/GenBank/DDBJ databases">
        <title>Genomic Encyclopedia of Type Strains, Phase IV (KMG-IV): sequencing the most valuable type-strain genomes for metagenomic binning, comparative biology and taxonomic classification.</title>
        <authorList>
            <person name="Goeker M."/>
        </authorList>
    </citation>
    <scope>NUCLEOTIDE SEQUENCE [LARGE SCALE GENOMIC DNA]</scope>
    <source>
        <strain evidence="4 5">DSM 16326</strain>
    </source>
</reference>
<dbReference type="AlphaFoldDB" id="A0A4R8IV43"/>
<sequence>MDQRLHQLEQWLNTLGYHDYQLEPASADASFRRYFRVRHAGASFIVMDAPPEQEDTGPFIWVAQLLADAGLHVPQIQAHDSEQGFLQLSDLGNELYLSVLDAQRVEPLYADALDALLRLQQHPAPDWLPDYDRALLLQEMQLFAHWYLQRHLGLELAAQQQRVLQASFEHLADVALAQPRVIVHRDYHSRNLLLSEPNPGVIDFQDAVLGPVTYDPASLLRDCYIAWPRAQVEQWVRDYHHQARQAGILGQHIDAGQFQRWFDLMGVQRHLKASGIFARLNYRDNKPGYLADIPRTLGYVLEIMVDYPELAAFAQLLHDLRVPQRLQEIQPREVSA</sequence>
<dbReference type="GO" id="GO:0005524">
    <property type="term" value="F:ATP binding"/>
    <property type="evidence" value="ECO:0007669"/>
    <property type="project" value="UniProtKB-KW"/>
</dbReference>
<dbReference type="Pfam" id="PF01636">
    <property type="entry name" value="APH"/>
    <property type="match status" value="1"/>
</dbReference>
<dbReference type="RefSeq" id="WP_243830692.1">
    <property type="nucleotide sequence ID" value="NZ_SOQX01000001.1"/>
</dbReference>